<comment type="caution">
    <text evidence="1">The sequence shown here is derived from an EMBL/GenBank/DDBJ whole genome shotgun (WGS) entry which is preliminary data.</text>
</comment>
<name>A0ABQ3JEU9_9PSEU</name>
<reference evidence="2" key="1">
    <citation type="journal article" date="2019" name="Int. J. Syst. Evol. Microbiol.">
        <title>The Global Catalogue of Microorganisms (GCM) 10K type strain sequencing project: providing services to taxonomists for standard genome sequencing and annotation.</title>
        <authorList>
            <consortium name="The Broad Institute Genomics Platform"/>
            <consortium name="The Broad Institute Genome Sequencing Center for Infectious Disease"/>
            <person name="Wu L."/>
            <person name="Ma J."/>
        </authorList>
    </citation>
    <scope>NUCLEOTIDE SEQUENCE [LARGE SCALE GENOMIC DNA]</scope>
    <source>
        <strain evidence="2">CGMCC 4.7677</strain>
    </source>
</reference>
<protein>
    <submittedName>
        <fullName evidence="1">Uncharacterized protein</fullName>
    </submittedName>
</protein>
<dbReference type="EMBL" id="BNAU01000008">
    <property type="protein sequence ID" value="GHF19483.1"/>
    <property type="molecule type" value="Genomic_DNA"/>
</dbReference>
<organism evidence="1 2">
    <name type="scientific">Amycolatopsis deserti</name>
    <dbReference type="NCBI Taxonomy" id="185696"/>
    <lineage>
        <taxon>Bacteria</taxon>
        <taxon>Bacillati</taxon>
        <taxon>Actinomycetota</taxon>
        <taxon>Actinomycetes</taxon>
        <taxon>Pseudonocardiales</taxon>
        <taxon>Pseudonocardiaceae</taxon>
        <taxon>Amycolatopsis</taxon>
    </lineage>
</organism>
<evidence type="ECO:0000313" key="1">
    <source>
        <dbReference type="EMBL" id="GHF19483.1"/>
    </source>
</evidence>
<evidence type="ECO:0000313" key="2">
    <source>
        <dbReference type="Proteomes" id="UP000605897"/>
    </source>
</evidence>
<proteinExistence type="predicted"/>
<gene>
    <name evidence="1" type="ORF">GCM10017786_61710</name>
</gene>
<keyword evidence="2" id="KW-1185">Reference proteome</keyword>
<sequence>MDEGLRAPRLGGGGFPPGCSGLRCQVVGLIDDLPTVADIVEGAVAQAEEILHRLPTRDQIRSMMVTLAVPPPSHMVCRP</sequence>
<dbReference type="Proteomes" id="UP000605897">
    <property type="component" value="Unassembled WGS sequence"/>
</dbReference>
<accession>A0ABQ3JEU9</accession>